<evidence type="ECO:0000313" key="6">
    <source>
        <dbReference type="Proteomes" id="UP000176377"/>
    </source>
</evidence>
<keyword evidence="3" id="KW-0472">Membrane</keyword>
<protein>
    <recommendedName>
        <fullName evidence="4">DUF5667 domain-containing protein</fullName>
    </recommendedName>
</protein>
<dbReference type="AlphaFoldDB" id="A0A1F6DFD5"/>
<evidence type="ECO:0000256" key="3">
    <source>
        <dbReference type="SAM" id="Phobius"/>
    </source>
</evidence>
<keyword evidence="1" id="KW-0175">Coiled coil</keyword>
<feature type="coiled-coil region" evidence="1">
    <location>
        <begin position="271"/>
        <end position="298"/>
    </location>
</feature>
<evidence type="ECO:0000313" key="5">
    <source>
        <dbReference type="EMBL" id="OGG60134.1"/>
    </source>
</evidence>
<sequence>MKDITTYIKKASDGIMLSHDERAHMKHVIREYMSMKPLPASRQAFPGASISIQWFSLSWMQRPIAAALALLFIFSGGISYAAESALPGDALYGVKTKVNEPVKVALASGAEAKANVQMELAERRIDEAATLASENRLDAKTQDQLAAAFETHAQSATDEVSSIDENDSSAVAELTSRFETRLAAHEEILAQVQEQSDEPGTLAVAIHSAGLAVADIRARAEARSSVSSPAISTMAVAKAIAPMMATMSLDAAPAPQPEAGVSAPEEANYDRKTAERMRVSAEAQLKAAQKRLRSARLDDSERADAQEQLAQAGDLIANGKVLLDDKAAAHAYHSFQDSLVISEKLSVMLDSSVALKKAGAKPRRADTHGDSVARPKARGNATSAGAQATATLSATPISADAGATASVTEDVVNIIPPSLKIFESHENEEDEEDSHGKDGGIEIGL</sequence>
<dbReference type="InterPro" id="IPR043725">
    <property type="entry name" value="DUF5667"/>
</dbReference>
<accession>A0A1F6DFD5</accession>
<comment type="caution">
    <text evidence="5">The sequence shown here is derived from an EMBL/GenBank/DDBJ whole genome shotgun (WGS) entry which is preliminary data.</text>
</comment>
<evidence type="ECO:0000256" key="1">
    <source>
        <dbReference type="SAM" id="Coils"/>
    </source>
</evidence>
<keyword evidence="3" id="KW-1133">Transmembrane helix</keyword>
<evidence type="ECO:0000256" key="2">
    <source>
        <dbReference type="SAM" id="MobiDB-lite"/>
    </source>
</evidence>
<feature type="compositionally biased region" description="Basic and acidic residues" evidence="2">
    <location>
        <begin position="363"/>
        <end position="373"/>
    </location>
</feature>
<feature type="region of interest" description="Disordered" evidence="2">
    <location>
        <begin position="356"/>
        <end position="387"/>
    </location>
</feature>
<feature type="transmembrane region" description="Helical" evidence="3">
    <location>
        <begin position="64"/>
        <end position="82"/>
    </location>
</feature>
<organism evidence="5 6">
    <name type="scientific">Candidatus Kaiserbacteria bacterium RIFCSPHIGHO2_01_FULL_56_24</name>
    <dbReference type="NCBI Taxonomy" id="1798487"/>
    <lineage>
        <taxon>Bacteria</taxon>
        <taxon>Candidatus Kaiseribacteriota</taxon>
    </lineage>
</organism>
<dbReference type="Pfam" id="PF18915">
    <property type="entry name" value="DUF5667"/>
    <property type="match status" value="1"/>
</dbReference>
<dbReference type="Proteomes" id="UP000176377">
    <property type="component" value="Unassembled WGS sequence"/>
</dbReference>
<keyword evidence="3" id="KW-0812">Transmembrane</keyword>
<reference evidence="5 6" key="1">
    <citation type="journal article" date="2016" name="Nat. Commun.">
        <title>Thousands of microbial genomes shed light on interconnected biogeochemical processes in an aquifer system.</title>
        <authorList>
            <person name="Anantharaman K."/>
            <person name="Brown C.T."/>
            <person name="Hug L.A."/>
            <person name="Sharon I."/>
            <person name="Castelle C.J."/>
            <person name="Probst A.J."/>
            <person name="Thomas B.C."/>
            <person name="Singh A."/>
            <person name="Wilkins M.J."/>
            <person name="Karaoz U."/>
            <person name="Brodie E.L."/>
            <person name="Williams K.H."/>
            <person name="Hubbard S.S."/>
            <person name="Banfield J.F."/>
        </authorList>
    </citation>
    <scope>NUCLEOTIDE SEQUENCE [LARGE SCALE GENOMIC DNA]</scope>
</reference>
<proteinExistence type="predicted"/>
<feature type="domain" description="DUF5667" evidence="4">
    <location>
        <begin position="85"/>
        <end position="196"/>
    </location>
</feature>
<gene>
    <name evidence="5" type="ORF">A2765_01025</name>
</gene>
<feature type="region of interest" description="Disordered" evidence="2">
    <location>
        <begin position="422"/>
        <end position="445"/>
    </location>
</feature>
<dbReference type="EMBL" id="MFLA01000013">
    <property type="protein sequence ID" value="OGG60134.1"/>
    <property type="molecule type" value="Genomic_DNA"/>
</dbReference>
<feature type="compositionally biased region" description="Basic and acidic residues" evidence="2">
    <location>
        <begin position="434"/>
        <end position="445"/>
    </location>
</feature>
<name>A0A1F6DFD5_9BACT</name>
<evidence type="ECO:0000259" key="4">
    <source>
        <dbReference type="Pfam" id="PF18915"/>
    </source>
</evidence>